<evidence type="ECO:0000256" key="1">
    <source>
        <dbReference type="SAM" id="MobiDB-lite"/>
    </source>
</evidence>
<organism evidence="3 4">
    <name type="scientific">Phanerochaete carnosa (strain HHB-10118-sp)</name>
    <name type="common">White-rot fungus</name>
    <name type="synonym">Peniophora carnosa</name>
    <dbReference type="NCBI Taxonomy" id="650164"/>
    <lineage>
        <taxon>Eukaryota</taxon>
        <taxon>Fungi</taxon>
        <taxon>Dikarya</taxon>
        <taxon>Basidiomycota</taxon>
        <taxon>Agaricomycotina</taxon>
        <taxon>Agaricomycetes</taxon>
        <taxon>Polyporales</taxon>
        <taxon>Phanerochaetaceae</taxon>
        <taxon>Phanerochaete</taxon>
    </lineage>
</organism>
<evidence type="ECO:0000313" key="4">
    <source>
        <dbReference type="Proteomes" id="UP000008370"/>
    </source>
</evidence>
<feature type="region of interest" description="Disordered" evidence="1">
    <location>
        <begin position="255"/>
        <end position="289"/>
    </location>
</feature>
<dbReference type="EMBL" id="JH930470">
    <property type="protein sequence ID" value="EKM57646.1"/>
    <property type="molecule type" value="Genomic_DNA"/>
</dbReference>
<gene>
    <name evidence="3" type="ORF">PHACADRAFT_251384</name>
</gene>
<dbReference type="RefSeq" id="XP_007392994.1">
    <property type="nucleotide sequence ID" value="XM_007392932.1"/>
</dbReference>
<keyword evidence="2" id="KW-1133">Transmembrane helix</keyword>
<dbReference type="KEGG" id="pco:PHACADRAFT_251384"/>
<dbReference type="GeneID" id="18915210"/>
<evidence type="ECO:0000256" key="2">
    <source>
        <dbReference type="SAM" id="Phobius"/>
    </source>
</evidence>
<keyword evidence="2" id="KW-0812">Transmembrane</keyword>
<feature type="non-terminal residue" evidence="3">
    <location>
        <position position="289"/>
    </location>
</feature>
<accession>K5V4T7</accession>
<dbReference type="OrthoDB" id="2804045at2759"/>
<feature type="transmembrane region" description="Helical" evidence="2">
    <location>
        <begin position="128"/>
        <end position="150"/>
    </location>
</feature>
<reference evidence="3 4" key="1">
    <citation type="journal article" date="2012" name="BMC Genomics">
        <title>Comparative genomics of the white-rot fungi, Phanerochaete carnosa and P. chrysosporium, to elucidate the genetic basis of the distinct wood types they colonize.</title>
        <authorList>
            <person name="Suzuki H."/>
            <person name="MacDonald J."/>
            <person name="Syed K."/>
            <person name="Salamov A."/>
            <person name="Hori C."/>
            <person name="Aerts A."/>
            <person name="Henrissat B."/>
            <person name="Wiebenga A."/>
            <person name="vanKuyk P.A."/>
            <person name="Barry K."/>
            <person name="Lindquist E."/>
            <person name="LaButti K."/>
            <person name="Lapidus A."/>
            <person name="Lucas S."/>
            <person name="Coutinho P."/>
            <person name="Gong Y."/>
            <person name="Samejima M."/>
            <person name="Mahadevan R."/>
            <person name="Abou-Zaid M."/>
            <person name="de Vries R.P."/>
            <person name="Igarashi K."/>
            <person name="Yadav J.S."/>
            <person name="Grigoriev I.V."/>
            <person name="Master E.R."/>
        </authorList>
    </citation>
    <scope>NUCLEOTIDE SEQUENCE [LARGE SCALE GENOMIC DNA]</scope>
    <source>
        <strain evidence="3 4">HHB-10118-sp</strain>
    </source>
</reference>
<dbReference type="InParanoid" id="K5V4T7"/>
<feature type="compositionally biased region" description="Basic and acidic residues" evidence="1">
    <location>
        <begin position="279"/>
        <end position="289"/>
    </location>
</feature>
<proteinExistence type="predicted"/>
<feature type="transmembrane region" description="Helical" evidence="2">
    <location>
        <begin position="78"/>
        <end position="98"/>
    </location>
</feature>
<keyword evidence="4" id="KW-1185">Reference proteome</keyword>
<sequence length="289" mass="32087">MADEIRIVWKKPATASAILLGSVRWCMLLTVIVELAPPTPNGCKPLGILTDTLNLIGFVQTGLFAALRVFAICNRSYVWSLPMFALNLVPFAINLMYYTTSKYGYTVEPFVGLTCAVESSFSARTFNILVYVSRCSLILADTIVLVLTWIRTFGYWRQTRRANVRASLTTCLLRDGQALLAINVSQLLTIDSSAGVVPLTAFVVILPPVLINRFMINLRAVDSDALEPSYGSDEQRGLSTLQFRRPANFLGNIGESLQDGWSDSYQGNNLVEEDEVDPREDSTESIRKK</sequence>
<feature type="transmembrane region" description="Helical" evidence="2">
    <location>
        <begin position="12"/>
        <end position="33"/>
    </location>
</feature>
<feature type="transmembrane region" description="Helical" evidence="2">
    <location>
        <begin position="53"/>
        <end position="71"/>
    </location>
</feature>
<dbReference type="Proteomes" id="UP000008370">
    <property type="component" value="Unassembled WGS sequence"/>
</dbReference>
<dbReference type="HOGENOM" id="CLU_053360_2_0_1"/>
<name>K5V4T7_PHACS</name>
<protein>
    <recommendedName>
        <fullName evidence="5">G-protein coupled receptors family 1 profile domain-containing protein</fullName>
    </recommendedName>
</protein>
<evidence type="ECO:0008006" key="5">
    <source>
        <dbReference type="Google" id="ProtNLM"/>
    </source>
</evidence>
<keyword evidence="2" id="KW-0472">Membrane</keyword>
<feature type="compositionally biased region" description="Polar residues" evidence="1">
    <location>
        <begin position="259"/>
        <end position="269"/>
    </location>
</feature>
<evidence type="ECO:0000313" key="3">
    <source>
        <dbReference type="EMBL" id="EKM57646.1"/>
    </source>
</evidence>
<dbReference type="AlphaFoldDB" id="K5V4T7"/>